<dbReference type="SMART" id="SM00181">
    <property type="entry name" value="EGF"/>
    <property type="match status" value="1"/>
</dbReference>
<organism evidence="7">
    <name type="scientific">Steinernema carpocapsae</name>
    <name type="common">Entomopathogenic nematode</name>
    <dbReference type="NCBI Taxonomy" id="34508"/>
    <lineage>
        <taxon>Eukaryota</taxon>
        <taxon>Metazoa</taxon>
        <taxon>Ecdysozoa</taxon>
        <taxon>Nematoda</taxon>
        <taxon>Chromadorea</taxon>
        <taxon>Rhabditida</taxon>
        <taxon>Tylenchina</taxon>
        <taxon>Panagrolaimomorpha</taxon>
        <taxon>Strongyloidoidea</taxon>
        <taxon>Steinernematidae</taxon>
        <taxon>Steinernema</taxon>
    </lineage>
</organism>
<reference evidence="7" key="3">
    <citation type="journal article" date="2019" name="G3 (Bethesda)">
        <title>Hybrid Assembly of the Genome of the Entomopathogenic Nematode Steinernema carpocapsae Identifies the X-Chromosome.</title>
        <authorList>
            <person name="Serra L."/>
            <person name="Macchietto M."/>
            <person name="Macias-Munoz A."/>
            <person name="McGill C.J."/>
            <person name="Rodriguez I.M."/>
            <person name="Rodriguez B."/>
            <person name="Murad R."/>
            <person name="Mortazavi A."/>
        </authorList>
    </citation>
    <scope>NUCLEOTIDE SEQUENCE</scope>
    <source>
        <strain evidence="7">ALL</strain>
    </source>
</reference>
<dbReference type="AlphaFoldDB" id="A0A4U5NFG1"/>
<dbReference type="InterPro" id="IPR056861">
    <property type="entry name" value="HMCN1-like_VWA"/>
</dbReference>
<keyword evidence="3 5" id="KW-0732">Signal</keyword>
<keyword evidence="2" id="KW-0964">Secreted</keyword>
<dbReference type="PROSITE" id="PS50026">
    <property type="entry name" value="EGF_3"/>
    <property type="match status" value="1"/>
</dbReference>
<comment type="subcellular location">
    <subcellularLocation>
        <location evidence="1">Secreted</location>
    </subcellularLocation>
</comment>
<feature type="chain" id="PRO_5020357490" description="EGF-like domain-containing protein" evidence="5">
    <location>
        <begin position="19"/>
        <end position="529"/>
    </location>
</feature>
<comment type="caution">
    <text evidence="7">The sequence shown here is derived from an EMBL/GenBank/DDBJ whole genome shotgun (WGS) entry which is preliminary data.</text>
</comment>
<dbReference type="EMBL" id="AZBU02000004">
    <property type="protein sequence ID" value="TKR81261.1"/>
    <property type="molecule type" value="Genomic_DNA"/>
</dbReference>
<evidence type="ECO:0000259" key="6">
    <source>
        <dbReference type="PROSITE" id="PS50026"/>
    </source>
</evidence>
<name>A0A4U5NFG1_STECR</name>
<evidence type="ECO:0000256" key="2">
    <source>
        <dbReference type="ARBA" id="ARBA00022525"/>
    </source>
</evidence>
<keyword evidence="4" id="KW-0245">EGF-like domain</keyword>
<dbReference type="PROSITE" id="PS01186">
    <property type="entry name" value="EGF_2"/>
    <property type="match status" value="1"/>
</dbReference>
<dbReference type="OrthoDB" id="5779730at2759"/>
<accession>A0A4U5NFG1</accession>
<keyword evidence="4" id="KW-1015">Disulfide bond</keyword>
<reference evidence="7" key="1">
    <citation type="submission" date="2013-11" db="EMBL/GenBank/DDBJ databases">
        <authorList>
            <person name="Sternberg P."/>
            <person name="Dillman A."/>
            <person name="Macchietto M."/>
        </authorList>
    </citation>
    <scope>NUCLEOTIDE SEQUENCE</scope>
    <source>
        <strain evidence="7">ALL</strain>
    </source>
</reference>
<reference evidence="7" key="2">
    <citation type="journal article" date="2015" name="Genome Biol.">
        <title>Comparative genomics of Steinernema reveals deeply conserved gene regulatory networks.</title>
        <authorList>
            <person name="Dillman A.R."/>
            <person name="Macchietto M."/>
            <person name="Porter C.F."/>
            <person name="Rogers A."/>
            <person name="Williams B."/>
            <person name="Antoshechkin I."/>
            <person name="Lee M.M."/>
            <person name="Goodwin Z."/>
            <person name="Lu X."/>
            <person name="Lewis E.E."/>
            <person name="Goodrich-Blair H."/>
            <person name="Stock S.P."/>
            <person name="Adams B.J."/>
            <person name="Sternberg P.W."/>
            <person name="Mortazavi A."/>
        </authorList>
    </citation>
    <scope>NUCLEOTIDE SEQUENCE [LARGE SCALE GENOMIC DNA]</scope>
    <source>
        <strain evidence="7">ALL</strain>
    </source>
</reference>
<dbReference type="InterPro" id="IPR053295">
    <property type="entry name" value="Innate_immunity_reg"/>
</dbReference>
<dbReference type="InterPro" id="IPR000742">
    <property type="entry name" value="EGF"/>
</dbReference>
<evidence type="ECO:0000313" key="7">
    <source>
        <dbReference type="EMBL" id="TKR81261.1"/>
    </source>
</evidence>
<evidence type="ECO:0000256" key="3">
    <source>
        <dbReference type="ARBA" id="ARBA00022729"/>
    </source>
</evidence>
<proteinExistence type="predicted"/>
<evidence type="ECO:0000256" key="5">
    <source>
        <dbReference type="SAM" id="SignalP"/>
    </source>
</evidence>
<evidence type="ECO:0000256" key="4">
    <source>
        <dbReference type="PROSITE-ProRule" id="PRU00076"/>
    </source>
</evidence>
<feature type="signal peptide" evidence="5">
    <location>
        <begin position="1"/>
        <end position="18"/>
    </location>
</feature>
<dbReference type="PANTHER" id="PTHR47324:SF3">
    <property type="entry name" value="EGF-LIKE DOMAIN-CONTAINING PROTEIN"/>
    <property type="match status" value="1"/>
</dbReference>
<dbReference type="Gene3D" id="2.10.25.10">
    <property type="entry name" value="Laminin"/>
    <property type="match status" value="1"/>
</dbReference>
<sequence>MQLLRAILLGLAIELTCAGISARTERVHFKIHAHFDVIDHNNLKSAQQKQRNVVTHEEQIESVLRRRLTDHSLKVRIVDQIIHGEEAGLPTSWIEAFVSISKDYSREEIIEKLHDKSTEVVLYYLGRVESLPKIGSSPRLSAAELFIPSTCFNNGVMLPNKTCVCRPYFAGSDCSSVVCEHTGIVTNSDRCSCPPGFLGRHCELLPCVPGVENSFDFSTRSLIYIISLRDSMGRDIQQIYEATEHLQKQHPEQKYSSFILTTFLAKGSTYSINTLFFRTYADFLKAIAHTVTSSDGSELQPTIAAVRQAISSDALMKAKSSIFVFTDSAAANASALDLGQTSISDETYVTKAAIYWGLKIFFFMTDSVDHPITSTTDQSYQIYFRLAKNTLGDVIHVSASLTLSDVFLTFSGYEYGSETIAVSSNYECSSPRTEKFVIDRENKNTGFFVYTLGQLTVTVDEQTVVPAKTVASVNIYAFNSSVKSASFSGPANQICSYKAFVKSLQSVIFGWTANSMVDLSNGPNVAGSE</sequence>
<feature type="disulfide bond" evidence="4">
    <location>
        <begin position="193"/>
        <end position="202"/>
    </location>
</feature>
<dbReference type="CDD" id="cd00054">
    <property type="entry name" value="EGF_CA"/>
    <property type="match status" value="1"/>
</dbReference>
<dbReference type="PANTHER" id="PTHR47324">
    <property type="entry name" value="PROTEIN IRG-7-RELATED"/>
    <property type="match status" value="1"/>
</dbReference>
<protein>
    <recommendedName>
        <fullName evidence="6">EGF-like domain-containing protein</fullName>
    </recommendedName>
</protein>
<dbReference type="STRING" id="34508.A0A4U5NFG1"/>
<dbReference type="PROSITE" id="PS00022">
    <property type="entry name" value="EGF_1"/>
    <property type="match status" value="1"/>
</dbReference>
<evidence type="ECO:0000256" key="1">
    <source>
        <dbReference type="ARBA" id="ARBA00004613"/>
    </source>
</evidence>
<feature type="domain" description="EGF-like" evidence="6">
    <location>
        <begin position="170"/>
        <end position="203"/>
    </location>
</feature>
<comment type="caution">
    <text evidence="4">Lacks conserved residue(s) required for the propagation of feature annotation.</text>
</comment>
<gene>
    <name evidence="7" type="ORF">L596_015162</name>
</gene>
<dbReference type="Pfam" id="PF25106">
    <property type="entry name" value="VWA_4"/>
    <property type="match status" value="1"/>
</dbReference>